<keyword evidence="1" id="KW-0489">Methyltransferase</keyword>
<evidence type="ECO:0000256" key="5">
    <source>
        <dbReference type="SAM" id="MobiDB-lite"/>
    </source>
</evidence>
<feature type="region of interest" description="Disordered" evidence="5">
    <location>
        <begin position="1084"/>
        <end position="1104"/>
    </location>
</feature>
<dbReference type="Gene3D" id="2.60.40.1230">
    <property type="match status" value="1"/>
</dbReference>
<organism evidence="6 7">
    <name type="scientific">Cyclospora cayetanensis</name>
    <dbReference type="NCBI Taxonomy" id="88456"/>
    <lineage>
        <taxon>Eukaryota</taxon>
        <taxon>Sar</taxon>
        <taxon>Alveolata</taxon>
        <taxon>Apicomplexa</taxon>
        <taxon>Conoidasida</taxon>
        <taxon>Coccidia</taxon>
        <taxon>Eucoccidiorida</taxon>
        <taxon>Eimeriorina</taxon>
        <taxon>Eimeriidae</taxon>
        <taxon>Cyclospora</taxon>
    </lineage>
</organism>
<dbReference type="Gene3D" id="3.90.120.10">
    <property type="entry name" value="DNA Methylase, subunit A, domain 2"/>
    <property type="match status" value="1"/>
</dbReference>
<sequence>MCIFHSCLPSTQFMMAREPLRVLELYSGIGGMHCALLHAQKLRAFRRQRGLTLDRCCCGGIPRPLIKSSVPGQSAEVEVAAADRCTCMCGLTTPPRVARRKPEDSVAAEAPAIVVDGAAAQAFEALTADNIPLDGSSYCVHPLLDSRPHTTAAEAQADASPTEGQCAAASARAVESHRCKNIPFEVVAAVDVSDTACAVYRRNFCRQQAEQQPHNDRLQQKARKKGLHSRAEGDPVCLSVGIERLPLSFYENAGASLWVLAPPCQPFARRGLKQDFRDARCASFLQLLKVLQELPPPALPRFLLLENVGGFEKSEAYELLMQTLIDLHGYECVFVLLLNPLHFGLPNCRSRCFVLARKHHPRDSAYAQWLRAIAPYNEAASASIQPPTPGEARDASPAAAALDARRRRPVVLHGIPGLYSSQAFFCCPIWPLEAFLEHDLPPRCNVTSGDTTSGGDSGAPIYCKGKSNDCTSSELLMGSHDKAPFEAPSSMPPASREASTVVGEAVSLLLHPQAHNHEQLSALELKLKQKKKAWHIVDLVTRTSARSSCFTRNYGKSGLAQYGSILLIDDLQELLMHRQGEGETQHASHKNPQKRTVELHDLLSPETRCRFFSETMNFEGRERVVAWRRSSAKTLHALLFSIGILLPDCPYPEISMYFGSRDRSDAFAAFAAQSVRPLYFVGSSGTAQRAEERCGRTVVLCLPPTRKQSVQTARFPQIKNDFAEECKSIVLSFFVQWRGTGNQTRGQQQQQQVLPIAAAAAAEEEQQRQHTMGFFSWRSSAQKQQQKELQALLRQTLSANPATVDADTAAQQALAATSPRSYGADAGRDRVAAAAAAAAAAGAVAFSCESLGNARAVVEQLLQQRLLQQGASSDSKVLCLLLLLQLLEASSYCRVIAAVLPIAPTPQSALRTGDMELSCCGAIAARCLYTAAADAAAAADGAGVQQEFKHAIGVLEAIGIASAPPLLEAEDLASSPGGVDTRIAEVLSSLELLHELLQQPSPESLLMLQSCKEELEKQQALLQRDAANLVDEGRLDAFAEVSKVLDSVATTLQQFDSGEAEESSLPAAAVSGIAALTPEGMQEASLACTTRSTESSSKPTVCTPHLLSPGAASAPLAAPPSAADEFMLFSLTDEPTAPVPRQQQEPAAAEPAAAASAPALPSSSVGSSSSKSRRNNRSSSSRKGRHSSSRNHSREFKPAEEADLGTAADSSFSRAILGASAGVSETAATSVPSSNSVSVSPPEMAVLESFPPPTPAPHSPPAAAAESASDAPPLRGFKTEVEKEEFSRASAESPTAWQGGQALETREPWSDAFEAVQRLQQQEGHQEQPYDQQAVPRDGQQAPEVEPPQAAKAADSAFEKKGSTESLSSEDEQHKATARLTDQVTLLRHQRRQLQQQLAAAQADATETLACLAASEQQQEVLRQQLETQQHHVNQLQEELKAAKAAHKAAEEALEHSQLLLQQRAQTAERAKEMWLKESERASKLADDLDMQAAAAAGFADLRDSKSSAKLQRQTGAASGDRALSPGRCSTASSLPVVLDTLDEPLPAGDAPLWHLAQSGLAVDSAESTLMAAAAPAAGTDPLHVKPHVAAARCMDTGFLPLLLMDSGVLLEDETLQVKRQQQVLVLAVSRASPAAAFSCRNCAAPHAVLHLQIGVQCTVKGLSGRMSLYFGNKRSSMLQQFSCELLLPREGGLLLRPEDQPQQLQHLKGREQVAYHLLLQCVEPFDYCPMMRISFLMPDATPWYREVALPVSLSRFVEGYPMPADDFFDTWNLQEFALNESWSWVSAGSRDEADWQTKGCSGRHLSADTIETANAIRLQKLRADSRGRGTGDGFLSGKRHGLERGSMVR</sequence>
<dbReference type="Proteomes" id="UP000095192">
    <property type="component" value="Unassembled WGS sequence"/>
</dbReference>
<dbReference type="VEuPathDB" id="ToxoDB:LOC34619499"/>
<keyword evidence="7" id="KW-1185">Reference proteome</keyword>
<feature type="region of interest" description="Disordered" evidence="5">
    <location>
        <begin position="1504"/>
        <end position="1527"/>
    </location>
</feature>
<dbReference type="InterPro" id="IPR029063">
    <property type="entry name" value="SAM-dependent_MTases_sf"/>
</dbReference>
<keyword evidence="2" id="KW-0808">Transferase</keyword>
<feature type="compositionally biased region" description="Low complexity" evidence="5">
    <location>
        <begin position="1261"/>
        <end position="1273"/>
    </location>
</feature>
<dbReference type="InterPro" id="IPR013041">
    <property type="entry name" value="Clathrin_app_Ig-like_sf"/>
</dbReference>
<comment type="caution">
    <text evidence="6">The sequence shown here is derived from an EMBL/GenBank/DDBJ whole genome shotgun (WGS) entry which is preliminary data.</text>
</comment>
<reference evidence="6 7" key="1">
    <citation type="journal article" date="2016" name="BMC Genomics">
        <title>Comparative genomics reveals Cyclospora cayetanensis possesses coccidia-like metabolism and invasion components but unique surface antigens.</title>
        <authorList>
            <person name="Liu S."/>
            <person name="Wang L."/>
            <person name="Zheng H."/>
            <person name="Xu Z."/>
            <person name="Roellig D.M."/>
            <person name="Li N."/>
            <person name="Frace M.A."/>
            <person name="Tang K."/>
            <person name="Arrowood M.J."/>
            <person name="Moss D.M."/>
            <person name="Zhang L."/>
            <person name="Feng Y."/>
            <person name="Xiao L."/>
        </authorList>
    </citation>
    <scope>NUCLEOTIDE SEQUENCE [LARGE SCALE GENOMIC DNA]</scope>
    <source>
        <strain evidence="6 7">CHN_HEN01</strain>
    </source>
</reference>
<evidence type="ECO:0000256" key="1">
    <source>
        <dbReference type="ARBA" id="ARBA00022603"/>
    </source>
</evidence>
<dbReference type="SUPFAM" id="SSF49348">
    <property type="entry name" value="Clathrin adaptor appendage domain"/>
    <property type="match status" value="1"/>
</dbReference>
<feature type="region of interest" description="Disordered" evidence="5">
    <location>
        <begin position="1318"/>
        <end position="1377"/>
    </location>
</feature>
<dbReference type="GO" id="GO:0005634">
    <property type="term" value="C:nucleus"/>
    <property type="evidence" value="ECO:0007669"/>
    <property type="project" value="TreeGrafter"/>
</dbReference>
<evidence type="ECO:0000256" key="4">
    <source>
        <dbReference type="SAM" id="Coils"/>
    </source>
</evidence>
<gene>
    <name evidence="6" type="ORF">cyc_02676</name>
</gene>
<dbReference type="SUPFAM" id="SSF53335">
    <property type="entry name" value="S-adenosyl-L-methionine-dependent methyltransferases"/>
    <property type="match status" value="1"/>
</dbReference>
<name>A0A1D3DA44_9EIME</name>
<feature type="region of interest" description="Disordered" evidence="5">
    <location>
        <begin position="1830"/>
        <end position="1850"/>
    </location>
</feature>
<feature type="compositionally biased region" description="Low complexity" evidence="5">
    <location>
        <begin position="1230"/>
        <end position="1242"/>
    </location>
</feature>
<dbReference type="GO" id="GO:0008168">
    <property type="term" value="F:methyltransferase activity"/>
    <property type="evidence" value="ECO:0007669"/>
    <property type="project" value="UniProtKB-KW"/>
</dbReference>
<dbReference type="VEuPathDB" id="ToxoDB:LOC113147011"/>
<keyword evidence="3" id="KW-0949">S-adenosyl-L-methionine</keyword>
<evidence type="ECO:0000256" key="2">
    <source>
        <dbReference type="ARBA" id="ARBA00022679"/>
    </source>
</evidence>
<feature type="region of interest" description="Disordered" evidence="5">
    <location>
        <begin position="1226"/>
        <end position="1303"/>
    </location>
</feature>
<protein>
    <submittedName>
        <fullName evidence="6">Uncharacterized protein</fullName>
    </submittedName>
</protein>
<evidence type="ECO:0000313" key="6">
    <source>
        <dbReference type="EMBL" id="OEH80324.1"/>
    </source>
</evidence>
<feature type="compositionally biased region" description="Polar residues" evidence="5">
    <location>
        <begin position="1087"/>
        <end position="1100"/>
    </location>
</feature>
<feature type="compositionally biased region" description="Polar residues" evidence="5">
    <location>
        <begin position="1508"/>
        <end position="1517"/>
    </location>
</feature>
<proteinExistence type="predicted"/>
<feature type="compositionally biased region" description="Basic and acidic residues" evidence="5">
    <location>
        <begin position="1277"/>
        <end position="1287"/>
    </location>
</feature>
<keyword evidence="4" id="KW-0175">Coiled coil</keyword>
<feature type="coiled-coil region" evidence="4">
    <location>
        <begin position="1377"/>
        <end position="1453"/>
    </location>
</feature>
<dbReference type="Pfam" id="PF00145">
    <property type="entry name" value="DNA_methylase"/>
    <property type="match status" value="1"/>
</dbReference>
<feature type="compositionally biased region" description="Low complexity" evidence="5">
    <location>
        <begin position="1318"/>
        <end position="1333"/>
    </location>
</feature>
<feature type="region of interest" description="Disordered" evidence="5">
    <location>
        <begin position="1136"/>
        <end position="1206"/>
    </location>
</feature>
<dbReference type="InterPro" id="IPR050750">
    <property type="entry name" value="C5-MTase"/>
</dbReference>
<dbReference type="VEuPathDB" id="ToxoDB:cyc_02676"/>
<evidence type="ECO:0000313" key="7">
    <source>
        <dbReference type="Proteomes" id="UP000095192"/>
    </source>
</evidence>
<dbReference type="EMBL" id="JROU02000129">
    <property type="protein sequence ID" value="OEH80324.1"/>
    <property type="molecule type" value="Genomic_DNA"/>
</dbReference>
<dbReference type="VEuPathDB" id="ToxoDB:LOC113147016"/>
<feature type="compositionally biased region" description="Low complexity" evidence="5">
    <location>
        <begin position="1139"/>
        <end position="1170"/>
    </location>
</feature>
<dbReference type="InterPro" id="IPR001525">
    <property type="entry name" value="C5_MeTfrase"/>
</dbReference>
<feature type="compositionally biased region" description="Basic residues" evidence="5">
    <location>
        <begin position="1171"/>
        <end position="1191"/>
    </location>
</feature>
<accession>A0A1D3DA44</accession>
<dbReference type="PANTHER" id="PTHR46098">
    <property type="entry name" value="TRNA (CYTOSINE(38)-C(5))-METHYLTRANSFERASE"/>
    <property type="match status" value="1"/>
</dbReference>
<dbReference type="PANTHER" id="PTHR46098:SF1">
    <property type="entry name" value="TRNA (CYTOSINE(38)-C(5))-METHYLTRANSFERASE"/>
    <property type="match status" value="1"/>
</dbReference>
<feature type="compositionally biased region" description="Pro residues" evidence="5">
    <location>
        <begin position="1250"/>
        <end position="1260"/>
    </location>
</feature>
<dbReference type="Gene3D" id="3.40.50.150">
    <property type="entry name" value="Vaccinia Virus protein VP39"/>
    <property type="match status" value="1"/>
</dbReference>
<dbReference type="InParanoid" id="A0A1D3DA44"/>
<dbReference type="GO" id="GO:0032259">
    <property type="term" value="P:methylation"/>
    <property type="evidence" value="ECO:0007669"/>
    <property type="project" value="UniProtKB-KW"/>
</dbReference>
<evidence type="ECO:0000256" key="3">
    <source>
        <dbReference type="ARBA" id="ARBA00022691"/>
    </source>
</evidence>